<proteinExistence type="predicted"/>
<protein>
    <submittedName>
        <fullName evidence="2">Sex pilus assembly protein TrhA</fullName>
    </submittedName>
</protein>
<feature type="transmembrane region" description="Helical" evidence="1">
    <location>
        <begin position="72"/>
        <end position="91"/>
    </location>
</feature>
<dbReference type="RefSeq" id="WP_010799363.1">
    <property type="nucleotide sequence ID" value="NZ_FQYS01000013.1"/>
</dbReference>
<dbReference type="InterPro" id="IPR059173">
    <property type="entry name" value="TraA_dom"/>
</dbReference>
<dbReference type="NCBIfam" id="NF041281">
    <property type="entry name" value="TraA_gammapb"/>
    <property type="match status" value="1"/>
</dbReference>
<keyword evidence="1" id="KW-0812">Transmembrane</keyword>
<dbReference type="EMBL" id="UAUF01000002">
    <property type="protein sequence ID" value="SPZ00094.1"/>
    <property type="molecule type" value="Genomic_DNA"/>
</dbReference>
<sequence>MTKNFQLVDVVSALKAKANQVRRTVTPRGLATLGVMGAMGAMMVVPEAAMAGTGGAEFEDVWQTLVDWTQGTLGRIIAIGIILVGACVGVVRQSLMTFAVGLAMGMGLYNAPTVVESIMGSTLSHIAAMPATMQFISNGLSLF</sequence>
<reference evidence="2 3" key="1">
    <citation type="submission" date="2018-06" db="EMBL/GenBank/DDBJ databases">
        <authorList>
            <consortium name="Pathogen Informatics"/>
            <person name="Doyle S."/>
        </authorList>
    </citation>
    <scope>NUCLEOTIDE SEQUENCE [LARGE SCALE GENOMIC DNA]</scope>
    <source>
        <strain evidence="2 3">NCTC11842</strain>
    </source>
</reference>
<evidence type="ECO:0000256" key="1">
    <source>
        <dbReference type="SAM" id="Phobius"/>
    </source>
</evidence>
<evidence type="ECO:0000313" key="2">
    <source>
        <dbReference type="EMBL" id="SPZ00094.1"/>
    </source>
</evidence>
<evidence type="ECO:0000313" key="3">
    <source>
        <dbReference type="Proteomes" id="UP000250443"/>
    </source>
</evidence>
<accession>A0A2X2BYC0</accession>
<feature type="transmembrane region" description="Helical" evidence="1">
    <location>
        <begin position="30"/>
        <end position="52"/>
    </location>
</feature>
<keyword evidence="1" id="KW-1133">Transmembrane helix</keyword>
<dbReference type="AlphaFoldDB" id="A0A2X2BYC0"/>
<keyword evidence="1" id="KW-0472">Membrane</keyword>
<gene>
    <name evidence="2" type="primary">trhA</name>
    <name evidence="2" type="ORF">NCTC11842_00239</name>
</gene>
<dbReference type="Proteomes" id="UP000250443">
    <property type="component" value="Unassembled WGS sequence"/>
</dbReference>
<organism evidence="2 3">
    <name type="scientific">Pseudomonas luteola</name>
    <dbReference type="NCBI Taxonomy" id="47886"/>
    <lineage>
        <taxon>Bacteria</taxon>
        <taxon>Pseudomonadati</taxon>
        <taxon>Pseudomonadota</taxon>
        <taxon>Gammaproteobacteria</taxon>
        <taxon>Pseudomonadales</taxon>
        <taxon>Pseudomonadaceae</taxon>
        <taxon>Pseudomonas</taxon>
    </lineage>
</organism>
<name>A0A2X2BYC0_PSELU</name>